<accession>A0A9J5XDU1</accession>
<gene>
    <name evidence="1" type="ORF">H5410_046981</name>
</gene>
<evidence type="ECO:0000313" key="2">
    <source>
        <dbReference type="Proteomes" id="UP000824120"/>
    </source>
</evidence>
<evidence type="ECO:0000313" key="1">
    <source>
        <dbReference type="EMBL" id="KAG5586547.1"/>
    </source>
</evidence>
<name>A0A9J5XDU1_SOLCO</name>
<comment type="caution">
    <text evidence="1">The sequence shown here is derived from an EMBL/GenBank/DDBJ whole genome shotgun (WGS) entry which is preliminary data.</text>
</comment>
<sequence>MLKLEEETSTTIAWISLTSIPPKKIWKKRSFLPSSSSGEAIIGDMATRKQTMPSCARVKVELDLLREFPRCIKIGIRGGEVE</sequence>
<proteinExistence type="predicted"/>
<protein>
    <recommendedName>
        <fullName evidence="3">DUF4283 domain-containing protein</fullName>
    </recommendedName>
</protein>
<dbReference type="AlphaFoldDB" id="A0A9J5XDU1"/>
<organism evidence="1 2">
    <name type="scientific">Solanum commersonii</name>
    <name type="common">Commerson's wild potato</name>
    <name type="synonym">Commerson's nightshade</name>
    <dbReference type="NCBI Taxonomy" id="4109"/>
    <lineage>
        <taxon>Eukaryota</taxon>
        <taxon>Viridiplantae</taxon>
        <taxon>Streptophyta</taxon>
        <taxon>Embryophyta</taxon>
        <taxon>Tracheophyta</taxon>
        <taxon>Spermatophyta</taxon>
        <taxon>Magnoliopsida</taxon>
        <taxon>eudicotyledons</taxon>
        <taxon>Gunneridae</taxon>
        <taxon>Pentapetalae</taxon>
        <taxon>asterids</taxon>
        <taxon>lamiids</taxon>
        <taxon>Solanales</taxon>
        <taxon>Solanaceae</taxon>
        <taxon>Solanoideae</taxon>
        <taxon>Solaneae</taxon>
        <taxon>Solanum</taxon>
    </lineage>
</organism>
<evidence type="ECO:0008006" key="3">
    <source>
        <dbReference type="Google" id="ProtNLM"/>
    </source>
</evidence>
<dbReference type="Proteomes" id="UP000824120">
    <property type="component" value="Chromosome 9"/>
</dbReference>
<dbReference type="EMBL" id="JACXVP010000009">
    <property type="protein sequence ID" value="KAG5586547.1"/>
    <property type="molecule type" value="Genomic_DNA"/>
</dbReference>
<keyword evidence="2" id="KW-1185">Reference proteome</keyword>
<reference evidence="1 2" key="1">
    <citation type="submission" date="2020-09" db="EMBL/GenBank/DDBJ databases">
        <title>De no assembly of potato wild relative species, Solanum commersonii.</title>
        <authorList>
            <person name="Cho K."/>
        </authorList>
    </citation>
    <scope>NUCLEOTIDE SEQUENCE [LARGE SCALE GENOMIC DNA]</scope>
    <source>
        <strain evidence="1">LZ3.2</strain>
        <tissue evidence="1">Leaf</tissue>
    </source>
</reference>